<protein>
    <submittedName>
        <fullName evidence="12">Uncharacterized protein</fullName>
    </submittedName>
</protein>
<dbReference type="Gene3D" id="1.10.400.10">
    <property type="entry name" value="GI Alpha 1, domain 2-like"/>
    <property type="match status" value="1"/>
</dbReference>
<dbReference type="PRINTS" id="PR00318">
    <property type="entry name" value="GPROTEINA"/>
</dbReference>
<dbReference type="GO" id="GO:0046872">
    <property type="term" value="F:metal ion binding"/>
    <property type="evidence" value="ECO:0007669"/>
    <property type="project" value="UniProtKB-KW"/>
</dbReference>
<reference evidence="13" key="1">
    <citation type="journal article" date="2014" name="Proc. Natl. Acad. Sci. U.S.A.">
        <title>Extensive sampling of basidiomycete genomes demonstrates inadequacy of the white-rot/brown-rot paradigm for wood decay fungi.</title>
        <authorList>
            <person name="Riley R."/>
            <person name="Salamov A.A."/>
            <person name="Brown D.W."/>
            <person name="Nagy L.G."/>
            <person name="Floudas D."/>
            <person name="Held B.W."/>
            <person name="Levasseur A."/>
            <person name="Lombard V."/>
            <person name="Morin E."/>
            <person name="Otillar R."/>
            <person name="Lindquist E.A."/>
            <person name="Sun H."/>
            <person name="LaButti K.M."/>
            <person name="Schmutz J."/>
            <person name="Jabbour D."/>
            <person name="Luo H."/>
            <person name="Baker S.E."/>
            <person name="Pisabarro A.G."/>
            <person name="Walton J.D."/>
            <person name="Blanchette R.A."/>
            <person name="Henrissat B."/>
            <person name="Martin F."/>
            <person name="Cullen D."/>
            <person name="Hibbett D.S."/>
            <person name="Grigoriev I.V."/>
        </authorList>
    </citation>
    <scope>NUCLEOTIDE SEQUENCE [LARGE SCALE GENOMIC DNA]</scope>
    <source>
        <strain evidence="13">CBS 339.88</strain>
    </source>
</reference>
<evidence type="ECO:0000256" key="10">
    <source>
        <dbReference type="PIRSR" id="PIRSR601019-1"/>
    </source>
</evidence>
<evidence type="ECO:0000256" key="11">
    <source>
        <dbReference type="PIRSR" id="PIRSR601019-2"/>
    </source>
</evidence>
<evidence type="ECO:0000256" key="8">
    <source>
        <dbReference type="ARBA" id="ARBA00023224"/>
    </source>
</evidence>
<dbReference type="GO" id="GO:0005737">
    <property type="term" value="C:cytoplasm"/>
    <property type="evidence" value="ECO:0007669"/>
    <property type="project" value="TreeGrafter"/>
</dbReference>
<keyword evidence="7" id="KW-0564">Palmitate</keyword>
<dbReference type="GO" id="GO:0007189">
    <property type="term" value="P:adenylate cyclase-activating G protein-coupled receptor signaling pathway"/>
    <property type="evidence" value="ECO:0007669"/>
    <property type="project" value="TreeGrafter"/>
</dbReference>
<keyword evidence="13" id="KW-1185">Reference proteome</keyword>
<dbReference type="Gene3D" id="3.40.50.300">
    <property type="entry name" value="P-loop containing nucleotide triphosphate hydrolases"/>
    <property type="match status" value="1"/>
</dbReference>
<keyword evidence="4 10" id="KW-0547">Nucleotide-binding</keyword>
<proteinExistence type="predicted"/>
<evidence type="ECO:0000313" key="13">
    <source>
        <dbReference type="Proteomes" id="UP000027222"/>
    </source>
</evidence>
<evidence type="ECO:0000256" key="9">
    <source>
        <dbReference type="ARBA" id="ARBA00023288"/>
    </source>
</evidence>
<dbReference type="HOGENOM" id="CLU_014184_6_0_1"/>
<feature type="binding site" evidence="10">
    <location>
        <begin position="202"/>
        <end position="206"/>
    </location>
    <ligand>
        <name>GTP</name>
        <dbReference type="ChEBI" id="CHEBI:37565"/>
    </ligand>
</feature>
<feature type="binding site" evidence="10">
    <location>
        <begin position="271"/>
        <end position="274"/>
    </location>
    <ligand>
        <name>GTP</name>
        <dbReference type="ChEBI" id="CHEBI:37565"/>
    </ligand>
</feature>
<evidence type="ECO:0000256" key="3">
    <source>
        <dbReference type="ARBA" id="ARBA00022723"/>
    </source>
</evidence>
<keyword evidence="2" id="KW-0519">Myristate</keyword>
<dbReference type="FunFam" id="3.40.50.300:FF:000181">
    <property type="entry name" value="Guanine nucleotide-binding protein subunit alpha"/>
    <property type="match status" value="1"/>
</dbReference>
<feature type="binding site" evidence="10">
    <location>
        <begin position="43"/>
        <end position="48"/>
    </location>
    <ligand>
        <name>GTP</name>
        <dbReference type="ChEBI" id="CHEBI:37565"/>
    </ligand>
</feature>
<dbReference type="AlphaFoldDB" id="A0A067SXR6"/>
<dbReference type="SMART" id="SM00275">
    <property type="entry name" value="G_alpha"/>
    <property type="match status" value="1"/>
</dbReference>
<keyword evidence="9" id="KW-0449">Lipoprotein</keyword>
<keyword evidence="8" id="KW-0807">Transducer</keyword>
<dbReference type="InterPro" id="IPR011025">
    <property type="entry name" value="GproteinA_insert"/>
</dbReference>
<dbReference type="PANTHER" id="PTHR10218">
    <property type="entry name" value="GTP-BINDING PROTEIN ALPHA SUBUNIT"/>
    <property type="match status" value="1"/>
</dbReference>
<dbReference type="GO" id="GO:0010255">
    <property type="term" value="P:glucose mediated signaling pathway"/>
    <property type="evidence" value="ECO:0007669"/>
    <property type="project" value="UniProtKB-ARBA"/>
</dbReference>
<evidence type="ECO:0000256" key="1">
    <source>
        <dbReference type="ARBA" id="ARBA00011356"/>
    </source>
</evidence>
<evidence type="ECO:0000256" key="2">
    <source>
        <dbReference type="ARBA" id="ARBA00022707"/>
    </source>
</evidence>
<dbReference type="InterPro" id="IPR002975">
    <property type="entry name" value="Fungi_Gprotein_alpha"/>
</dbReference>
<evidence type="ECO:0000256" key="5">
    <source>
        <dbReference type="ARBA" id="ARBA00022842"/>
    </source>
</evidence>
<dbReference type="SUPFAM" id="SSF52540">
    <property type="entry name" value="P-loop containing nucleoside triphosphate hydrolases"/>
    <property type="match status" value="1"/>
</dbReference>
<evidence type="ECO:0000256" key="4">
    <source>
        <dbReference type="ARBA" id="ARBA00022741"/>
    </source>
</evidence>
<dbReference type="CDD" id="cd00066">
    <property type="entry name" value="G-alpha"/>
    <property type="match status" value="1"/>
</dbReference>
<keyword evidence="6 10" id="KW-0342">GTP-binding</keyword>
<accession>A0A067SXR6</accession>
<dbReference type="InterPro" id="IPR001019">
    <property type="entry name" value="Gprotein_alpha_su"/>
</dbReference>
<dbReference type="OrthoDB" id="5817230at2759"/>
<dbReference type="Proteomes" id="UP000027222">
    <property type="component" value="Unassembled WGS sequence"/>
</dbReference>
<evidence type="ECO:0000256" key="6">
    <source>
        <dbReference type="ARBA" id="ARBA00023134"/>
    </source>
</evidence>
<keyword evidence="3 11" id="KW-0479">Metal-binding</keyword>
<evidence type="ECO:0000256" key="7">
    <source>
        <dbReference type="ARBA" id="ARBA00023139"/>
    </source>
</evidence>
<dbReference type="PANTHER" id="PTHR10218:SF369">
    <property type="entry name" value="GUANINE NUCLEOTIDE-BINDING PROTEIN ALPHA-2 SUBUNIT"/>
    <property type="match status" value="1"/>
</dbReference>
<dbReference type="GO" id="GO:0005834">
    <property type="term" value="C:heterotrimeric G-protein complex"/>
    <property type="evidence" value="ECO:0007669"/>
    <property type="project" value="InterPro"/>
</dbReference>
<dbReference type="PROSITE" id="PS51882">
    <property type="entry name" value="G_ALPHA"/>
    <property type="match status" value="1"/>
</dbReference>
<dbReference type="EMBL" id="KL142382">
    <property type="protein sequence ID" value="KDR74847.1"/>
    <property type="molecule type" value="Genomic_DNA"/>
</dbReference>
<dbReference type="STRING" id="685588.A0A067SXR6"/>
<dbReference type="Pfam" id="PF00503">
    <property type="entry name" value="G-alpha"/>
    <property type="match status" value="1"/>
</dbReference>
<dbReference type="GO" id="GO:0001664">
    <property type="term" value="F:G protein-coupled receptor binding"/>
    <property type="evidence" value="ECO:0007669"/>
    <property type="project" value="InterPro"/>
</dbReference>
<dbReference type="PRINTS" id="PR01241">
    <property type="entry name" value="GPROTEINAFNG"/>
</dbReference>
<organism evidence="12 13">
    <name type="scientific">Galerina marginata (strain CBS 339.88)</name>
    <dbReference type="NCBI Taxonomy" id="685588"/>
    <lineage>
        <taxon>Eukaryota</taxon>
        <taxon>Fungi</taxon>
        <taxon>Dikarya</taxon>
        <taxon>Basidiomycota</taxon>
        <taxon>Agaricomycotina</taxon>
        <taxon>Agaricomycetes</taxon>
        <taxon>Agaricomycetidae</taxon>
        <taxon>Agaricales</taxon>
        <taxon>Agaricineae</taxon>
        <taxon>Strophariaceae</taxon>
        <taxon>Galerina</taxon>
    </lineage>
</organism>
<dbReference type="GO" id="GO:0003924">
    <property type="term" value="F:GTPase activity"/>
    <property type="evidence" value="ECO:0007669"/>
    <property type="project" value="InterPro"/>
</dbReference>
<dbReference type="SUPFAM" id="SSF47895">
    <property type="entry name" value="Transducin (alpha subunit), insertion domain"/>
    <property type="match status" value="1"/>
</dbReference>
<comment type="subunit">
    <text evidence="1">G proteins are composed of 3 units; alpha, beta and gamma. The alpha chain contains the guanine nucleotide binding site.</text>
</comment>
<feature type="binding site" evidence="11">
    <location>
        <position position="183"/>
    </location>
    <ligand>
        <name>Mg(2+)</name>
        <dbReference type="ChEBI" id="CHEBI:18420"/>
    </ligand>
</feature>
<dbReference type="GO" id="GO:0005525">
    <property type="term" value="F:GTP binding"/>
    <property type="evidence" value="ECO:0007669"/>
    <property type="project" value="UniProtKB-KW"/>
</dbReference>
<evidence type="ECO:0000313" key="12">
    <source>
        <dbReference type="EMBL" id="KDR74847.1"/>
    </source>
</evidence>
<sequence length="366" mass="41648">MGSTSSKAARLAQKRSDIITKQIEDDCKRLRREVKILLLGSRESGLRTIVKQMKITHKGGFSDTERAQFRRVIYENVLDSAQQVLAYMERTGLKCVEYSNMSLAEKVLNFRLDYTHGAYLPLEIAKAIDKLWKDPTVAEIIDEHSSSLDLTDAAPYFLSEVLRIGSPGYLPSDTDILRAEEKSTGIMETRFCMGQLSIHMLDVGDQPSERKKWIHCFENVTLIIFCTDLSAYDYVLSEEPTENKLWESIALFESVVNSRWFRRTSIILFLNGVDEFKNKIPKVPLEDYFLDYTGGSDPNAAAQFILSKFMEVNKARLDVKPHVILPQPTESTDMKVVYAKVKETILQNALRESGVLGWPSSSRQIL</sequence>
<dbReference type="InterPro" id="IPR027417">
    <property type="entry name" value="P-loop_NTPase"/>
</dbReference>
<gene>
    <name evidence="12" type="ORF">GALMADRAFT_227215</name>
</gene>
<dbReference type="GO" id="GO:0031683">
    <property type="term" value="F:G-protein beta/gamma-subunit complex binding"/>
    <property type="evidence" value="ECO:0007669"/>
    <property type="project" value="InterPro"/>
</dbReference>
<keyword evidence="5 11" id="KW-0460">Magnesium</keyword>
<name>A0A067SXR6_GALM3</name>